<dbReference type="InterPro" id="IPR021272">
    <property type="entry name" value="DUF2851"/>
</dbReference>
<sequence length="462" mass="52910">MLNLEFGKTIPRMAGSYSRFVDSLRSGWLAEEPRALPSEIELQSSFFAGHFGRSFSSLDGREVEIRQFGEWNHGPGPDFLNCAVLIDGVVRQGPIELDTRPSDWEAHGHSTNPEFDSVVLHLSVEPSGRETFIRTTDHREIPQVLIPPERMEGVLPPPRWQAPVTLGRCYHPLASMSLGRVEDLLREAALHRAHLKAKRFLCVKEVHGYPQALWQALANALGYHQNQLAMTLLSQRAPLAKMRNLPPLERTAYLFGLAGFLSPELPDHAPPESHQWLRELWTNWWKIRPHPDPRPLPWKFAGIRPTNHPQRRVAALTTLLASWPTVEKLSRQSLPDFAKKLQDANDPYWDHHYTLTSRSTTKAITLFGRQRAQDFLANVLHPLRLEESPDLHWPAYAKLPGGSPSERVQRAAYRLFGDRTVKDSFLKKAWHHQALLQVYQDFCLKDHSDCQQCPFPEQLLTW</sequence>
<name>A0A918WFY5_9BACT</name>
<proteinExistence type="predicted"/>
<evidence type="ECO:0000313" key="2">
    <source>
        <dbReference type="Proteomes" id="UP000644507"/>
    </source>
</evidence>
<accession>A0A918WFY5</accession>
<dbReference type="RefSeq" id="WP_189567271.1">
    <property type="nucleotide sequence ID" value="NZ_BMXI01000002.1"/>
</dbReference>
<gene>
    <name evidence="1" type="ORF">GCM10007100_06280</name>
</gene>
<dbReference type="EMBL" id="BMXI01000002">
    <property type="protein sequence ID" value="GHC43834.1"/>
    <property type="molecule type" value="Genomic_DNA"/>
</dbReference>
<protein>
    <recommendedName>
        <fullName evidence="3">DUF2851 domain-containing protein</fullName>
    </recommendedName>
</protein>
<dbReference type="Proteomes" id="UP000644507">
    <property type="component" value="Unassembled WGS sequence"/>
</dbReference>
<dbReference type="Pfam" id="PF11013">
    <property type="entry name" value="DUF2851"/>
    <property type="match status" value="1"/>
</dbReference>
<dbReference type="AlphaFoldDB" id="A0A918WFY5"/>
<reference evidence="1" key="1">
    <citation type="journal article" date="2014" name="Int. J. Syst. Evol. Microbiol.">
        <title>Complete genome sequence of Corynebacterium casei LMG S-19264T (=DSM 44701T), isolated from a smear-ripened cheese.</title>
        <authorList>
            <consortium name="US DOE Joint Genome Institute (JGI-PGF)"/>
            <person name="Walter F."/>
            <person name="Albersmeier A."/>
            <person name="Kalinowski J."/>
            <person name="Ruckert C."/>
        </authorList>
    </citation>
    <scope>NUCLEOTIDE SEQUENCE</scope>
    <source>
        <strain evidence="1">KCTC 12988</strain>
    </source>
</reference>
<comment type="caution">
    <text evidence="1">The sequence shown here is derived from an EMBL/GenBank/DDBJ whole genome shotgun (WGS) entry which is preliminary data.</text>
</comment>
<evidence type="ECO:0008006" key="3">
    <source>
        <dbReference type="Google" id="ProtNLM"/>
    </source>
</evidence>
<evidence type="ECO:0000313" key="1">
    <source>
        <dbReference type="EMBL" id="GHC43834.1"/>
    </source>
</evidence>
<organism evidence="1 2">
    <name type="scientific">Roseibacillus persicicus</name>
    <dbReference type="NCBI Taxonomy" id="454148"/>
    <lineage>
        <taxon>Bacteria</taxon>
        <taxon>Pseudomonadati</taxon>
        <taxon>Verrucomicrobiota</taxon>
        <taxon>Verrucomicrobiia</taxon>
        <taxon>Verrucomicrobiales</taxon>
        <taxon>Verrucomicrobiaceae</taxon>
        <taxon>Roseibacillus</taxon>
    </lineage>
</organism>
<reference evidence="1" key="2">
    <citation type="submission" date="2020-09" db="EMBL/GenBank/DDBJ databases">
        <authorList>
            <person name="Sun Q."/>
            <person name="Kim S."/>
        </authorList>
    </citation>
    <scope>NUCLEOTIDE SEQUENCE</scope>
    <source>
        <strain evidence="1">KCTC 12988</strain>
    </source>
</reference>
<keyword evidence="2" id="KW-1185">Reference proteome</keyword>